<dbReference type="RefSeq" id="XP_034246739.1">
    <property type="nucleotide sequence ID" value="XM_034390848.1"/>
</dbReference>
<dbReference type="InParanoid" id="A0A6P8ZR00"/>
<sequence length="134" mass="14612">MTLEASSKTGLFVSFCNASLCNTLALYGSSPDGHLWYLPGLDCGSWGRNCRAWAQEPVVPPGSLNFVVPGPVTLVFERRPSSLRVWLPDHPDKAVSVADGGGSDLLRIRPDVWVSDMPVDFDYARFEAEVTKGL</sequence>
<accession>A0A6P8ZR00</accession>
<reference evidence="2" key="1">
    <citation type="submission" date="2025-08" db="UniProtKB">
        <authorList>
            <consortium name="RefSeq"/>
        </authorList>
    </citation>
    <scope>IDENTIFICATION</scope>
    <source>
        <tissue evidence="2">Total insect</tissue>
    </source>
</reference>
<evidence type="ECO:0000313" key="1">
    <source>
        <dbReference type="Proteomes" id="UP000515158"/>
    </source>
</evidence>
<dbReference type="KEGG" id="tpal:117648352"/>
<protein>
    <submittedName>
        <fullName evidence="2">Uncharacterized protein LOC117648352</fullName>
    </submittedName>
</protein>
<proteinExistence type="predicted"/>
<organism evidence="2">
    <name type="scientific">Thrips palmi</name>
    <name type="common">Melon thrips</name>
    <dbReference type="NCBI Taxonomy" id="161013"/>
    <lineage>
        <taxon>Eukaryota</taxon>
        <taxon>Metazoa</taxon>
        <taxon>Ecdysozoa</taxon>
        <taxon>Arthropoda</taxon>
        <taxon>Hexapoda</taxon>
        <taxon>Insecta</taxon>
        <taxon>Pterygota</taxon>
        <taxon>Neoptera</taxon>
        <taxon>Paraneoptera</taxon>
        <taxon>Thysanoptera</taxon>
        <taxon>Terebrantia</taxon>
        <taxon>Thripoidea</taxon>
        <taxon>Thripidae</taxon>
        <taxon>Thrips</taxon>
    </lineage>
</organism>
<name>A0A6P8ZR00_THRPL</name>
<dbReference type="Proteomes" id="UP000515158">
    <property type="component" value="Unplaced"/>
</dbReference>
<keyword evidence="1" id="KW-1185">Reference proteome</keyword>
<gene>
    <name evidence="2" type="primary">LOC117648352</name>
</gene>
<dbReference type="AlphaFoldDB" id="A0A6P8ZR00"/>
<evidence type="ECO:0000313" key="2">
    <source>
        <dbReference type="RefSeq" id="XP_034246739.1"/>
    </source>
</evidence>
<dbReference type="GeneID" id="117648352"/>